<evidence type="ECO:0000256" key="3">
    <source>
        <dbReference type="ARBA" id="ARBA00024378"/>
    </source>
</evidence>
<keyword evidence="1" id="KW-0112">Calmodulin-binding</keyword>
<evidence type="ECO:0000313" key="8">
    <source>
        <dbReference type="Proteomes" id="UP001279734"/>
    </source>
</evidence>
<dbReference type="PROSITE" id="PS50096">
    <property type="entry name" value="IQ"/>
    <property type="match status" value="2"/>
</dbReference>
<dbReference type="PANTHER" id="PTHR32295">
    <property type="entry name" value="IQ-DOMAIN 5-RELATED"/>
    <property type="match status" value="1"/>
</dbReference>
<comment type="function">
    <text evidence="4">May be involved in cooperative interactions with calmodulins or calmodulin-like proteins. Recruits calmodulin proteins to microtubules, thus being a potential scaffold in cellular signaling and trafficking. May associate with nucleic acids and regulate gene expression at the transcriptional or post-transcriptional level.</text>
</comment>
<evidence type="ECO:0000259" key="6">
    <source>
        <dbReference type="Pfam" id="PF13178"/>
    </source>
</evidence>
<protein>
    <recommendedName>
        <fullName evidence="6">DUF4005 domain-containing protein</fullName>
    </recommendedName>
</protein>
<evidence type="ECO:0000256" key="1">
    <source>
        <dbReference type="ARBA" id="ARBA00022860"/>
    </source>
</evidence>
<comment type="caution">
    <text evidence="7">The sequence shown here is derived from an EMBL/GenBank/DDBJ whole genome shotgun (WGS) entry which is preliminary data.</text>
</comment>
<evidence type="ECO:0000256" key="2">
    <source>
        <dbReference type="ARBA" id="ARBA00024341"/>
    </source>
</evidence>
<accession>A0AAD3XVA6</accession>
<dbReference type="InterPro" id="IPR027417">
    <property type="entry name" value="P-loop_NTPase"/>
</dbReference>
<gene>
    <name evidence="7" type="ORF">Nepgr_019481</name>
</gene>
<dbReference type="Gene3D" id="1.20.5.190">
    <property type="match status" value="1"/>
</dbReference>
<sequence>MGRATRWLKSLMGIKKEKETANGRKENGRRGKKRWSFANSVKDSVPPLGQIPANDSAWLRDYISEKENEQSMTAISVAAATAAAADVAVKAAQAAVEMVRLTSRSRGALFFYGRETRAAIKIQTVFRGHLARKALKALKGLVKLQAHVRGYLVRKQAAATLRSMQALIRAQASARSQRASRSLNDGIGLRTRHWQQKTMRRIDESSGEDDSMRTLGFYDQSYNALDESPKTVEIDTLKIRSRSRRSNPASASDHYGGDLQDAVISSPYPWSIPASLSIPSCRNLHGDESRISSSDKFLRPHEALTPAKSVCGDEFFGSYSKSDFPNYMANTRSFQAKLRSQSAPKQRTESAAPGKRIPLSEILALRNGVMNTRTQR</sequence>
<dbReference type="Proteomes" id="UP001279734">
    <property type="component" value="Unassembled WGS sequence"/>
</dbReference>
<feature type="domain" description="DUF4005" evidence="6">
    <location>
        <begin position="305"/>
        <end position="351"/>
    </location>
</feature>
<evidence type="ECO:0000313" key="7">
    <source>
        <dbReference type="EMBL" id="GMH17640.1"/>
    </source>
</evidence>
<dbReference type="GO" id="GO:0005516">
    <property type="term" value="F:calmodulin binding"/>
    <property type="evidence" value="ECO:0007669"/>
    <property type="project" value="UniProtKB-KW"/>
</dbReference>
<evidence type="ECO:0000256" key="5">
    <source>
        <dbReference type="SAM" id="MobiDB-lite"/>
    </source>
</evidence>
<organism evidence="7 8">
    <name type="scientific">Nepenthes gracilis</name>
    <name type="common">Slender pitcher plant</name>
    <dbReference type="NCBI Taxonomy" id="150966"/>
    <lineage>
        <taxon>Eukaryota</taxon>
        <taxon>Viridiplantae</taxon>
        <taxon>Streptophyta</taxon>
        <taxon>Embryophyta</taxon>
        <taxon>Tracheophyta</taxon>
        <taxon>Spermatophyta</taxon>
        <taxon>Magnoliopsida</taxon>
        <taxon>eudicotyledons</taxon>
        <taxon>Gunneridae</taxon>
        <taxon>Pentapetalae</taxon>
        <taxon>Caryophyllales</taxon>
        <taxon>Nepenthaceae</taxon>
        <taxon>Nepenthes</taxon>
    </lineage>
</organism>
<dbReference type="CDD" id="cd23767">
    <property type="entry name" value="IQCD"/>
    <property type="match status" value="1"/>
</dbReference>
<name>A0AAD3XVA6_NEPGR</name>
<reference evidence="7" key="1">
    <citation type="submission" date="2023-05" db="EMBL/GenBank/DDBJ databases">
        <title>Nepenthes gracilis genome sequencing.</title>
        <authorList>
            <person name="Fukushima K."/>
        </authorList>
    </citation>
    <scope>NUCLEOTIDE SEQUENCE</scope>
    <source>
        <strain evidence="7">SING2019-196</strain>
    </source>
</reference>
<dbReference type="PANTHER" id="PTHR32295:SF287">
    <property type="entry name" value="PROTEIN IQ-DOMAIN 26"/>
    <property type="match status" value="1"/>
</dbReference>
<comment type="subunit">
    <text evidence="3">Binds to multiple calmodulin (CaM) in the presence of Ca(2+) and CaM-like proteins.</text>
</comment>
<feature type="region of interest" description="Disordered" evidence="5">
    <location>
        <begin position="237"/>
        <end position="258"/>
    </location>
</feature>
<comment type="similarity">
    <text evidence="2">Belongs to the IQD family.</text>
</comment>
<dbReference type="SMART" id="SM00015">
    <property type="entry name" value="IQ"/>
    <property type="match status" value="2"/>
</dbReference>
<dbReference type="InterPro" id="IPR025064">
    <property type="entry name" value="DUF4005"/>
</dbReference>
<dbReference type="Pfam" id="PF13178">
    <property type="entry name" value="DUF4005"/>
    <property type="match status" value="1"/>
</dbReference>
<dbReference type="EMBL" id="BSYO01000018">
    <property type="protein sequence ID" value="GMH17640.1"/>
    <property type="molecule type" value="Genomic_DNA"/>
</dbReference>
<dbReference type="InterPro" id="IPR000048">
    <property type="entry name" value="IQ_motif_EF-hand-BS"/>
</dbReference>
<dbReference type="Pfam" id="PF00612">
    <property type="entry name" value="IQ"/>
    <property type="match status" value="2"/>
</dbReference>
<evidence type="ECO:0000256" key="4">
    <source>
        <dbReference type="ARBA" id="ARBA00045534"/>
    </source>
</evidence>
<proteinExistence type="inferred from homology"/>
<dbReference type="AlphaFoldDB" id="A0AAD3XVA6"/>
<dbReference type="SUPFAM" id="SSF52540">
    <property type="entry name" value="P-loop containing nucleoside triphosphate hydrolases"/>
    <property type="match status" value="1"/>
</dbReference>
<keyword evidence="8" id="KW-1185">Reference proteome</keyword>